<feature type="binding site" evidence="2">
    <location>
        <begin position="31"/>
        <end position="34"/>
    </location>
    <ligand>
        <name>substrate</name>
    </ligand>
</feature>
<evidence type="ECO:0000313" key="3">
    <source>
        <dbReference type="EMBL" id="MFD2670126.1"/>
    </source>
</evidence>
<comment type="function">
    <text evidence="2">Catalyzes the reversible conversion of ribose-5-phosphate to ribulose 5-phosphate.</text>
</comment>
<comment type="catalytic activity">
    <reaction evidence="2">
        <text>aldehydo-D-ribose 5-phosphate = D-ribulose 5-phosphate</text>
        <dbReference type="Rhea" id="RHEA:14657"/>
        <dbReference type="ChEBI" id="CHEBI:58121"/>
        <dbReference type="ChEBI" id="CHEBI:58273"/>
        <dbReference type="EC" id="5.3.1.6"/>
    </reaction>
</comment>
<dbReference type="InterPro" id="IPR004788">
    <property type="entry name" value="Ribose5P_isomerase_type_A"/>
</dbReference>
<dbReference type="EC" id="5.3.1.6" evidence="2"/>
<dbReference type="SUPFAM" id="SSF75445">
    <property type="entry name" value="D-ribose-5-phosphate isomerase (RpiA), lid domain"/>
    <property type="match status" value="1"/>
</dbReference>
<keyword evidence="1 2" id="KW-0413">Isomerase</keyword>
<proteinExistence type="inferred from homology"/>
<feature type="binding site" evidence="2">
    <location>
        <position position="126"/>
    </location>
    <ligand>
        <name>substrate</name>
    </ligand>
</feature>
<comment type="subunit">
    <text evidence="2">Homodimer.</text>
</comment>
<feature type="binding site" evidence="2">
    <location>
        <begin position="99"/>
        <end position="102"/>
    </location>
    <ligand>
        <name>substrate</name>
    </ligand>
</feature>
<dbReference type="InterPro" id="IPR037171">
    <property type="entry name" value="NagB/RpiA_transferase-like"/>
</dbReference>
<dbReference type="Proteomes" id="UP001597497">
    <property type="component" value="Unassembled WGS sequence"/>
</dbReference>
<sequence length="230" mass="25231">MHAVNTEKEKQRVGEQATALIENDMLIGLGTGSTVYYFLRKLGEKVREGLQVMGVATSRQTQTLAESFGIPLVDFNAVNELDLTVDGADEANYQLQAIKGGGGALLSEKLVASRSKRVVWIMDATKLVRQLGNVALPVEVIPFGYAHTMGLLQKEGWEPVLRQDKGSIYTTDHGHYILDVPMNGIHDPHALSVWLHLLPGVVEHGLFLDFADTMYVADGDQVVVMHSHAK</sequence>
<evidence type="ECO:0000256" key="2">
    <source>
        <dbReference type="HAMAP-Rule" id="MF_00170"/>
    </source>
</evidence>
<accession>A0ABW5R5A6</accession>
<comment type="similarity">
    <text evidence="2">Belongs to the ribose 5-phosphate isomerase family.</text>
</comment>
<organism evidence="3 4">
    <name type="scientific">Marinicrinis sediminis</name>
    <dbReference type="NCBI Taxonomy" id="1652465"/>
    <lineage>
        <taxon>Bacteria</taxon>
        <taxon>Bacillati</taxon>
        <taxon>Bacillota</taxon>
        <taxon>Bacilli</taxon>
        <taxon>Bacillales</taxon>
        <taxon>Paenibacillaceae</taxon>
    </lineage>
</organism>
<dbReference type="PANTHER" id="PTHR11934">
    <property type="entry name" value="RIBOSE-5-PHOSPHATE ISOMERASE"/>
    <property type="match status" value="1"/>
</dbReference>
<feature type="active site" description="Proton acceptor" evidence="2">
    <location>
        <position position="108"/>
    </location>
</feature>
<keyword evidence="4" id="KW-1185">Reference proteome</keyword>
<name>A0ABW5R5A6_9BACL</name>
<protein>
    <recommendedName>
        <fullName evidence="2">Ribose-5-phosphate isomerase A</fullName>
        <ecNumber evidence="2">5.3.1.6</ecNumber>
    </recommendedName>
    <alternativeName>
        <fullName evidence="2">Phosphoriboisomerase A</fullName>
        <shortName evidence="2">PRI</shortName>
    </alternativeName>
</protein>
<dbReference type="GO" id="GO:0004751">
    <property type="term" value="F:ribose-5-phosphate isomerase activity"/>
    <property type="evidence" value="ECO:0007669"/>
    <property type="project" value="UniProtKB-EC"/>
</dbReference>
<dbReference type="RefSeq" id="WP_379927466.1">
    <property type="nucleotide sequence ID" value="NZ_JBHUMM010000001.1"/>
</dbReference>
<dbReference type="EMBL" id="JBHUMM010000001">
    <property type="protein sequence ID" value="MFD2670126.1"/>
    <property type="molecule type" value="Genomic_DNA"/>
</dbReference>
<evidence type="ECO:0000313" key="4">
    <source>
        <dbReference type="Proteomes" id="UP001597497"/>
    </source>
</evidence>
<comment type="caution">
    <text evidence="3">The sequence shown here is derived from an EMBL/GenBank/DDBJ whole genome shotgun (WGS) entry which is preliminary data.</text>
</comment>
<dbReference type="NCBIfam" id="TIGR00021">
    <property type="entry name" value="rpiA"/>
    <property type="match status" value="1"/>
</dbReference>
<feature type="binding site" evidence="2">
    <location>
        <begin position="86"/>
        <end position="89"/>
    </location>
    <ligand>
        <name>substrate</name>
    </ligand>
</feature>
<dbReference type="Pfam" id="PF06026">
    <property type="entry name" value="Rib_5-P_isom_A"/>
    <property type="match status" value="1"/>
</dbReference>
<dbReference type="Gene3D" id="3.30.70.260">
    <property type="match status" value="1"/>
</dbReference>
<dbReference type="SUPFAM" id="SSF100950">
    <property type="entry name" value="NagB/RpiA/CoA transferase-like"/>
    <property type="match status" value="1"/>
</dbReference>
<dbReference type="Gene3D" id="3.40.50.1360">
    <property type="match status" value="1"/>
</dbReference>
<dbReference type="HAMAP" id="MF_00170">
    <property type="entry name" value="Rib_5P_isom_A"/>
    <property type="match status" value="1"/>
</dbReference>
<dbReference type="NCBIfam" id="NF001924">
    <property type="entry name" value="PRK00702.1"/>
    <property type="match status" value="1"/>
</dbReference>
<dbReference type="PANTHER" id="PTHR11934:SF0">
    <property type="entry name" value="RIBOSE-5-PHOSPHATE ISOMERASE"/>
    <property type="match status" value="1"/>
</dbReference>
<gene>
    <name evidence="2 3" type="primary">rpiA</name>
    <name evidence="3" type="ORF">ACFSUC_00715</name>
</gene>
<evidence type="ECO:0000256" key="1">
    <source>
        <dbReference type="ARBA" id="ARBA00023235"/>
    </source>
</evidence>
<reference evidence="4" key="1">
    <citation type="journal article" date="2019" name="Int. J. Syst. Evol. Microbiol.">
        <title>The Global Catalogue of Microorganisms (GCM) 10K type strain sequencing project: providing services to taxonomists for standard genome sequencing and annotation.</title>
        <authorList>
            <consortium name="The Broad Institute Genomics Platform"/>
            <consortium name="The Broad Institute Genome Sequencing Center for Infectious Disease"/>
            <person name="Wu L."/>
            <person name="Ma J."/>
        </authorList>
    </citation>
    <scope>NUCLEOTIDE SEQUENCE [LARGE SCALE GENOMIC DNA]</scope>
    <source>
        <strain evidence="4">KCTC 33676</strain>
    </source>
</reference>
<dbReference type="InterPro" id="IPR020672">
    <property type="entry name" value="Ribose5P_isomerase_typA_subgr"/>
</dbReference>
<dbReference type="CDD" id="cd01398">
    <property type="entry name" value="RPI_A"/>
    <property type="match status" value="1"/>
</dbReference>
<comment type="pathway">
    <text evidence="2">Carbohydrate degradation; pentose phosphate pathway; D-ribose 5-phosphate from D-ribulose 5-phosphate (non-oxidative stage): step 1/1.</text>
</comment>